<keyword evidence="2" id="KW-1185">Reference proteome</keyword>
<feature type="transmembrane region" description="Helical" evidence="1">
    <location>
        <begin position="7"/>
        <end position="29"/>
    </location>
</feature>
<reference evidence="3" key="1">
    <citation type="submission" date="2017-02" db="UniProtKB">
        <authorList>
            <consortium name="WormBaseParasite"/>
        </authorList>
    </citation>
    <scope>IDENTIFICATION</scope>
</reference>
<keyword evidence="1" id="KW-0472">Membrane</keyword>
<evidence type="ECO:0000313" key="3">
    <source>
        <dbReference type="WBParaSite" id="PTRK_0000415800.1"/>
    </source>
</evidence>
<protein>
    <submittedName>
        <fullName evidence="3">F-box domain-containing protein</fullName>
    </submittedName>
</protein>
<keyword evidence="1" id="KW-1133">Transmembrane helix</keyword>
<organism evidence="2 3">
    <name type="scientific">Parastrongyloides trichosuri</name>
    <name type="common">Possum-specific nematode worm</name>
    <dbReference type="NCBI Taxonomy" id="131310"/>
    <lineage>
        <taxon>Eukaryota</taxon>
        <taxon>Metazoa</taxon>
        <taxon>Ecdysozoa</taxon>
        <taxon>Nematoda</taxon>
        <taxon>Chromadorea</taxon>
        <taxon>Rhabditida</taxon>
        <taxon>Tylenchina</taxon>
        <taxon>Panagrolaimomorpha</taxon>
        <taxon>Strongyloidoidea</taxon>
        <taxon>Strongyloididae</taxon>
        <taxon>Parastrongyloides</taxon>
    </lineage>
</organism>
<dbReference type="WBParaSite" id="PTRK_0000415800.1">
    <property type="protein sequence ID" value="PTRK_0000415800.1"/>
    <property type="gene ID" value="PTRK_0000415800"/>
</dbReference>
<dbReference type="InterPro" id="IPR031890">
    <property type="entry name" value="Fbxo30/Fbxo40"/>
</dbReference>
<dbReference type="PANTHER" id="PTHR15933">
    <property type="entry name" value="PROTEIN CBG16327"/>
    <property type="match status" value="1"/>
</dbReference>
<evidence type="ECO:0000256" key="1">
    <source>
        <dbReference type="SAM" id="Phobius"/>
    </source>
</evidence>
<dbReference type="STRING" id="131310.A0A0N4Z9U8"/>
<dbReference type="PANTHER" id="PTHR15933:SF20">
    <property type="entry name" value="F-BOX DOMAIN-CONTAINING PROTEIN"/>
    <property type="match status" value="1"/>
</dbReference>
<dbReference type="GO" id="GO:0061630">
    <property type="term" value="F:ubiquitin protein ligase activity"/>
    <property type="evidence" value="ECO:0007669"/>
    <property type="project" value="InterPro"/>
</dbReference>
<sequence>MRRSKQFIFIYILSCAVDLLIKPYPALYIKGENLDCIRKGLSLYPIRCGHVYHRLEHEDHCFYHNEIHIPLMEGIVIKRCVNYENGCNFYVTTKQPDNGILVFNDHLQSIVCQPTSYMSKELKSCDDEKDISDDIINSIPFIIKYLDSADLNCLSATSKQLFYHLSSYFKFENIIHIVDRKWIKNSEGKWEPTPFERKFSKVQKKFKFCANPKIIGPLIDHSQNCSFNSPIVYENEKVSTLISEVQKDSADN</sequence>
<dbReference type="AlphaFoldDB" id="A0A0N4Z9U8"/>
<accession>A0A0N4Z9U8</accession>
<keyword evidence="1" id="KW-0812">Transmembrane</keyword>
<name>A0A0N4Z9U8_PARTI</name>
<proteinExistence type="predicted"/>
<evidence type="ECO:0000313" key="2">
    <source>
        <dbReference type="Proteomes" id="UP000038045"/>
    </source>
</evidence>
<dbReference type="Proteomes" id="UP000038045">
    <property type="component" value="Unplaced"/>
</dbReference>